<dbReference type="EMBL" id="MU802229">
    <property type="protein sequence ID" value="KAJ3980074.1"/>
    <property type="molecule type" value="Genomic_DNA"/>
</dbReference>
<dbReference type="AlphaFoldDB" id="A0AA38PQU5"/>
<organism evidence="1 2">
    <name type="scientific">Lentinula detonsa</name>
    <dbReference type="NCBI Taxonomy" id="2804962"/>
    <lineage>
        <taxon>Eukaryota</taxon>
        <taxon>Fungi</taxon>
        <taxon>Dikarya</taxon>
        <taxon>Basidiomycota</taxon>
        <taxon>Agaricomycotina</taxon>
        <taxon>Agaricomycetes</taxon>
        <taxon>Agaricomycetidae</taxon>
        <taxon>Agaricales</taxon>
        <taxon>Marasmiineae</taxon>
        <taxon>Omphalotaceae</taxon>
        <taxon>Lentinula</taxon>
    </lineage>
</organism>
<accession>A0AA38PQU5</accession>
<evidence type="ECO:0000313" key="2">
    <source>
        <dbReference type="Proteomes" id="UP001163850"/>
    </source>
</evidence>
<feature type="non-terminal residue" evidence="1">
    <location>
        <position position="1"/>
    </location>
</feature>
<dbReference type="Proteomes" id="UP001163850">
    <property type="component" value="Unassembled WGS sequence"/>
</dbReference>
<sequence length="122" mass="13679">SRYSQAKLELYGLFRSLRATRLWLAGIQNLVVEVDALYIRGMINNPDVQPNAAINRWIAGILLFTFTLVHVPAERIAADGVSRRTPQPGDLAEDDGDFEDWIDHANGFMHVINPTTFQPSSL</sequence>
<protein>
    <recommendedName>
        <fullName evidence="3">Reverse transcriptase RNase H-like domain-containing protein</fullName>
    </recommendedName>
</protein>
<evidence type="ECO:0008006" key="3">
    <source>
        <dbReference type="Google" id="ProtNLM"/>
    </source>
</evidence>
<evidence type="ECO:0000313" key="1">
    <source>
        <dbReference type="EMBL" id="KAJ3980074.1"/>
    </source>
</evidence>
<feature type="non-terminal residue" evidence="1">
    <location>
        <position position="122"/>
    </location>
</feature>
<reference evidence="1" key="1">
    <citation type="submission" date="2022-08" db="EMBL/GenBank/DDBJ databases">
        <authorList>
            <consortium name="DOE Joint Genome Institute"/>
            <person name="Min B."/>
            <person name="Riley R."/>
            <person name="Sierra-Patev S."/>
            <person name="Naranjo-Ortiz M."/>
            <person name="Looney B."/>
            <person name="Konkel Z."/>
            <person name="Slot J.C."/>
            <person name="Sakamoto Y."/>
            <person name="Steenwyk J.L."/>
            <person name="Rokas A."/>
            <person name="Carro J."/>
            <person name="Camarero S."/>
            <person name="Ferreira P."/>
            <person name="Molpeceres G."/>
            <person name="Ruiz-Duenas F.J."/>
            <person name="Serrano A."/>
            <person name="Henrissat B."/>
            <person name="Drula E."/>
            <person name="Hughes K.W."/>
            <person name="Mata J.L."/>
            <person name="Ishikawa N.K."/>
            <person name="Vargas-Isla R."/>
            <person name="Ushijima S."/>
            <person name="Smith C.A."/>
            <person name="Ahrendt S."/>
            <person name="Andreopoulos W."/>
            <person name="He G."/>
            <person name="Labutti K."/>
            <person name="Lipzen A."/>
            <person name="Ng V."/>
            <person name="Sandor L."/>
            <person name="Barry K."/>
            <person name="Martinez A.T."/>
            <person name="Xiao Y."/>
            <person name="Gibbons J.G."/>
            <person name="Terashima K."/>
            <person name="Hibbett D.S."/>
            <person name="Grigoriev I.V."/>
        </authorList>
    </citation>
    <scope>NUCLEOTIDE SEQUENCE</scope>
    <source>
        <strain evidence="1">TFB7829</strain>
    </source>
</reference>
<name>A0AA38PQU5_9AGAR</name>
<comment type="caution">
    <text evidence="1">The sequence shown here is derived from an EMBL/GenBank/DDBJ whole genome shotgun (WGS) entry which is preliminary data.</text>
</comment>
<proteinExistence type="predicted"/>
<gene>
    <name evidence="1" type="ORF">F5890DRAFT_1388993</name>
</gene>